<keyword evidence="10 12" id="KW-0238">DNA-binding</keyword>
<keyword evidence="7 12" id="KW-0863">Zinc-finger</keyword>
<dbReference type="InterPro" id="IPR034151">
    <property type="entry name" value="TOPRIM_DnaG_bac"/>
</dbReference>
<dbReference type="Pfam" id="PF10410">
    <property type="entry name" value="DnaB_bind"/>
    <property type="match status" value="1"/>
</dbReference>
<dbReference type="PANTHER" id="PTHR30313">
    <property type="entry name" value="DNA PRIMASE"/>
    <property type="match status" value="1"/>
</dbReference>
<proteinExistence type="inferred from homology"/>
<keyword evidence="9" id="KW-0460">Magnesium</keyword>
<evidence type="ECO:0000256" key="2">
    <source>
        <dbReference type="ARBA" id="ARBA00022515"/>
    </source>
</evidence>
<feature type="domain" description="Toprim" evidence="15">
    <location>
        <begin position="264"/>
        <end position="346"/>
    </location>
</feature>
<dbReference type="InterPro" id="IPR006171">
    <property type="entry name" value="TOPRIM_dom"/>
</dbReference>
<feature type="region of interest" description="Disordered" evidence="14">
    <location>
        <begin position="432"/>
        <end position="469"/>
    </location>
</feature>
<evidence type="ECO:0000256" key="5">
    <source>
        <dbReference type="ARBA" id="ARBA00022705"/>
    </source>
</evidence>
<dbReference type="Pfam" id="PF01807">
    <property type="entry name" value="Zn_ribbon_DnaG"/>
    <property type="match status" value="1"/>
</dbReference>
<evidence type="ECO:0000259" key="15">
    <source>
        <dbReference type="PROSITE" id="PS50880"/>
    </source>
</evidence>
<evidence type="ECO:0000313" key="16">
    <source>
        <dbReference type="EMBL" id="MDL2397408.1"/>
    </source>
</evidence>
<dbReference type="SUPFAM" id="SSF56731">
    <property type="entry name" value="DNA primase core"/>
    <property type="match status" value="1"/>
</dbReference>
<evidence type="ECO:0000256" key="8">
    <source>
        <dbReference type="ARBA" id="ARBA00022833"/>
    </source>
</evidence>
<evidence type="ECO:0000256" key="6">
    <source>
        <dbReference type="ARBA" id="ARBA00022723"/>
    </source>
</evidence>
<keyword evidence="1 12" id="KW-0240">DNA-directed RNA polymerase</keyword>
<dbReference type="EC" id="2.7.7.101" evidence="12"/>
<comment type="catalytic activity">
    <reaction evidence="12">
        <text>ssDNA + n NTP = ssDNA/pppN(pN)n-1 hybrid + (n-1) diphosphate.</text>
        <dbReference type="EC" id="2.7.7.101"/>
    </reaction>
</comment>
<dbReference type="InterPro" id="IPR037068">
    <property type="entry name" value="DNA_primase_core_N_sf"/>
</dbReference>
<keyword evidence="2 12" id="KW-0639">Primosome</keyword>
<comment type="caution">
    <text evidence="16">The sequence shown here is derived from an EMBL/GenBank/DDBJ whole genome shotgun (WGS) entry which is preliminary data.</text>
</comment>
<dbReference type="Gene3D" id="3.90.580.10">
    <property type="entry name" value="Zinc finger, CHC2-type domain"/>
    <property type="match status" value="1"/>
</dbReference>
<dbReference type="SUPFAM" id="SSF57783">
    <property type="entry name" value="Zinc beta-ribbon"/>
    <property type="match status" value="1"/>
</dbReference>
<dbReference type="InterPro" id="IPR013264">
    <property type="entry name" value="DNAG_N"/>
</dbReference>
<dbReference type="SMART" id="SM00493">
    <property type="entry name" value="TOPRIM"/>
    <property type="match status" value="1"/>
</dbReference>
<dbReference type="Pfam" id="PF08275">
    <property type="entry name" value="DNAG_N"/>
    <property type="match status" value="1"/>
</dbReference>
<dbReference type="HAMAP" id="MF_00974">
    <property type="entry name" value="DNA_primase_DnaG"/>
    <property type="match status" value="1"/>
</dbReference>
<protein>
    <recommendedName>
        <fullName evidence="12 13">DNA primase</fullName>
        <ecNumber evidence="12">2.7.7.101</ecNumber>
    </recommendedName>
</protein>
<comment type="domain">
    <text evidence="12">Contains an N-terminal zinc-binding domain, a central core domain that contains the primase activity, and a C-terminal DnaB-binding domain.</text>
</comment>
<feature type="zinc finger region" description="CHC2-type" evidence="12">
    <location>
        <begin position="43"/>
        <end position="67"/>
    </location>
</feature>
<evidence type="ECO:0000256" key="13">
    <source>
        <dbReference type="PIRNR" id="PIRNR002811"/>
    </source>
</evidence>
<dbReference type="InterPro" id="IPR006295">
    <property type="entry name" value="DNA_primase_DnaG"/>
</dbReference>
<comment type="cofactor">
    <cofactor evidence="12 13">
        <name>Zn(2+)</name>
        <dbReference type="ChEBI" id="CHEBI:29105"/>
    </cofactor>
    <text evidence="12 13">Binds 1 zinc ion per monomer.</text>
</comment>
<dbReference type="InterPro" id="IPR050219">
    <property type="entry name" value="DnaG_primase"/>
</dbReference>
<evidence type="ECO:0000256" key="1">
    <source>
        <dbReference type="ARBA" id="ARBA00022478"/>
    </source>
</evidence>
<dbReference type="InterPro" id="IPR002694">
    <property type="entry name" value="Znf_CHC2"/>
</dbReference>
<evidence type="ECO:0000313" key="17">
    <source>
        <dbReference type="Proteomes" id="UP001172645"/>
    </source>
</evidence>
<dbReference type="Pfam" id="PF13155">
    <property type="entry name" value="Toprim_2"/>
    <property type="match status" value="1"/>
</dbReference>
<reference evidence="16" key="1">
    <citation type="submission" date="2023-06" db="EMBL/GenBank/DDBJ databases">
        <title>Phylogenetic Diversity of Rhizobium strains.</title>
        <authorList>
            <person name="Moura F.T."/>
            <person name="Helene L.C.F."/>
            <person name="Hungria M."/>
        </authorList>
    </citation>
    <scope>NUCLEOTIDE SEQUENCE</scope>
    <source>
        <strain evidence="16">CCGE526</strain>
    </source>
</reference>
<keyword evidence="5 12" id="KW-0235">DNA replication</keyword>
<evidence type="ECO:0000256" key="12">
    <source>
        <dbReference type="HAMAP-Rule" id="MF_00974"/>
    </source>
</evidence>
<evidence type="ECO:0000256" key="3">
    <source>
        <dbReference type="ARBA" id="ARBA00022679"/>
    </source>
</evidence>
<dbReference type="Gene3D" id="3.40.1360.10">
    <property type="match status" value="1"/>
</dbReference>
<dbReference type="RefSeq" id="WP_285866166.1">
    <property type="nucleotide sequence ID" value="NZ_JARFYM010000001.1"/>
</dbReference>
<dbReference type="PANTHER" id="PTHR30313:SF2">
    <property type="entry name" value="DNA PRIMASE"/>
    <property type="match status" value="1"/>
</dbReference>
<dbReference type="Proteomes" id="UP001172645">
    <property type="component" value="Unassembled WGS sequence"/>
</dbReference>
<comment type="similarity">
    <text evidence="12 13">Belongs to the DnaG primase family.</text>
</comment>
<dbReference type="CDD" id="cd03364">
    <property type="entry name" value="TOPRIM_DnaG_primases"/>
    <property type="match status" value="1"/>
</dbReference>
<dbReference type="PROSITE" id="PS50880">
    <property type="entry name" value="TOPRIM"/>
    <property type="match status" value="1"/>
</dbReference>
<dbReference type="InterPro" id="IPR030846">
    <property type="entry name" value="DnaG_bac"/>
</dbReference>
<keyword evidence="8 12" id="KW-0862">Zinc</keyword>
<comment type="subunit">
    <text evidence="12">Monomer. Interacts with DnaB.</text>
</comment>
<dbReference type="NCBIfam" id="TIGR01391">
    <property type="entry name" value="dnaG"/>
    <property type="match status" value="1"/>
</dbReference>
<dbReference type="InterPro" id="IPR019475">
    <property type="entry name" value="DNA_primase_DnaB-bd"/>
</dbReference>
<name>A0ABT7JM37_9HYPH</name>
<gene>
    <name evidence="12 16" type="primary">dnaG</name>
    <name evidence="16" type="ORF">PY649_00740</name>
</gene>
<comment type="function">
    <text evidence="12 13">RNA polymerase that catalyzes the synthesis of short RNA molecules used as primers for DNA polymerase during DNA replication.</text>
</comment>
<organism evidence="16 17">
    <name type="scientific">Rhizobium mayense</name>
    <dbReference type="NCBI Taxonomy" id="1312184"/>
    <lineage>
        <taxon>Bacteria</taxon>
        <taxon>Pseudomonadati</taxon>
        <taxon>Pseudomonadota</taxon>
        <taxon>Alphaproteobacteria</taxon>
        <taxon>Hyphomicrobiales</taxon>
        <taxon>Rhizobiaceae</taxon>
        <taxon>Rhizobium/Agrobacterium group</taxon>
        <taxon>Rhizobium</taxon>
    </lineage>
</organism>
<dbReference type="Gene3D" id="3.90.980.10">
    <property type="entry name" value="DNA primase, catalytic core, N-terminal domain"/>
    <property type="match status" value="1"/>
</dbReference>
<evidence type="ECO:0000256" key="14">
    <source>
        <dbReference type="SAM" id="MobiDB-lite"/>
    </source>
</evidence>
<dbReference type="EMBL" id="JARFYM010000001">
    <property type="protein sequence ID" value="MDL2397408.1"/>
    <property type="molecule type" value="Genomic_DNA"/>
</dbReference>
<keyword evidence="4 12" id="KW-0548">Nucleotidyltransferase</keyword>
<keyword evidence="11 12" id="KW-0804">Transcription</keyword>
<sequence length="663" mass="73995">MRFSNTFLDEIRDRVPISDVIGRRVTWDRRKTNVPRGDYWACCPFHGEKSPSFHCEDRKGRYHCFGCGVTGDHFRFLTDLEGLSFPEAVQQIADMAGVPMPVADPLEAKREKERTSLLDVMEMASQFFQDQLQTANGARARAYLRDRGLTGRTIETFRLGYSPDSRNALKEFLAGKGVLKEQMEACGLVVHENVPVSYDRFRDRIMFPILSSREKVIAFGGRAMSPDAPAKYLNSNETELFHKGNVLYNFARARRAAQGNDGAGTIIAVEGYMDVIALHQAGVENAVAPLGTALTENQLELLWKMTPQPVLCFDGDGAGIRAANRAADLALPHIKPGRTVRFALLPDGKDPDDLVRHDGRAPFDKVMAQAKPLAEMIWTREAGSGTFDTPEARAELEARLKQMVSVIADENVRRHYQQDMRDRLNGLFQPQFQRGSNQQGRSFSRDGRGRNFGGRGGQGRDRQQVANITASDRLTRSGMIKGHQDIPGLRESVLAVTIVNHPLLLQDEYDEIAAIDYESRELQRLWSAMLGAAAATVGPQLTRERLLEQLEEQGFAALLKSLDQQVRNARLWTATEEAATEDAREGYRQALALHKRSKALRWHKIELQTAIAEATEEGDGDLIEQLMRALQEVQLEALRLENQEAIIDGFGVLSGRIKGAAGK</sequence>
<dbReference type="PIRSF" id="PIRSF002811">
    <property type="entry name" value="DnaG"/>
    <property type="match status" value="1"/>
</dbReference>
<evidence type="ECO:0000256" key="7">
    <source>
        <dbReference type="ARBA" id="ARBA00022771"/>
    </source>
</evidence>
<keyword evidence="17" id="KW-1185">Reference proteome</keyword>
<evidence type="ECO:0000256" key="9">
    <source>
        <dbReference type="ARBA" id="ARBA00022842"/>
    </source>
</evidence>
<dbReference type="SMART" id="SM00400">
    <property type="entry name" value="ZnF_CHCC"/>
    <property type="match status" value="1"/>
</dbReference>
<keyword evidence="3 12" id="KW-0808">Transferase</keyword>
<keyword evidence="6 12" id="KW-0479">Metal-binding</keyword>
<evidence type="ECO:0000256" key="4">
    <source>
        <dbReference type="ARBA" id="ARBA00022695"/>
    </source>
</evidence>
<evidence type="ECO:0000256" key="11">
    <source>
        <dbReference type="ARBA" id="ARBA00023163"/>
    </source>
</evidence>
<dbReference type="InterPro" id="IPR036977">
    <property type="entry name" value="DNA_primase_Znf_CHC2"/>
</dbReference>
<accession>A0ABT7JM37</accession>
<evidence type="ECO:0000256" key="10">
    <source>
        <dbReference type="ARBA" id="ARBA00023125"/>
    </source>
</evidence>